<dbReference type="AlphaFoldDB" id="A0A3E1YHF5"/>
<gene>
    <name evidence="1" type="ORF">DVR12_03570</name>
</gene>
<dbReference type="RefSeq" id="WP_116974068.1">
    <property type="nucleotide sequence ID" value="NZ_QPMM01000001.1"/>
</dbReference>
<dbReference type="EMBL" id="QPMM01000001">
    <property type="protein sequence ID" value="RFS26875.1"/>
    <property type="molecule type" value="Genomic_DNA"/>
</dbReference>
<evidence type="ECO:0000313" key="2">
    <source>
        <dbReference type="Proteomes" id="UP000260644"/>
    </source>
</evidence>
<protein>
    <submittedName>
        <fullName evidence="1">Uncharacterized protein</fullName>
    </submittedName>
</protein>
<proteinExistence type="predicted"/>
<comment type="caution">
    <text evidence="1">The sequence shown here is derived from an EMBL/GenBank/DDBJ whole genome shotgun (WGS) entry which is preliminary data.</text>
</comment>
<organism evidence="1 2">
    <name type="scientific">Chitinophaga silvatica</name>
    <dbReference type="NCBI Taxonomy" id="2282649"/>
    <lineage>
        <taxon>Bacteria</taxon>
        <taxon>Pseudomonadati</taxon>
        <taxon>Bacteroidota</taxon>
        <taxon>Chitinophagia</taxon>
        <taxon>Chitinophagales</taxon>
        <taxon>Chitinophagaceae</taxon>
        <taxon>Chitinophaga</taxon>
    </lineage>
</organism>
<name>A0A3E1YHF5_9BACT</name>
<reference evidence="1 2" key="1">
    <citation type="submission" date="2018-07" db="EMBL/GenBank/DDBJ databases">
        <title>Chitinophaga K2CV101002-2 sp. nov., isolated from a monsoon evergreen broad-leaved forest soil.</title>
        <authorList>
            <person name="Lv Y."/>
        </authorList>
    </citation>
    <scope>NUCLEOTIDE SEQUENCE [LARGE SCALE GENOMIC DNA]</scope>
    <source>
        <strain evidence="1 2">GDMCC 1.1288</strain>
    </source>
</reference>
<sequence>MLEERRSRLSITRQILRKQYDRLKPEQRTGLVFKSPDLRACNYALEVWCKNAGITGIAILLQDNQVEAVTVVMLMGVSKMKHVLATYRHLRPKNVEEVLRKLPMPIDSSQDEYPFPWEWSQQMSVINTGGLCQ</sequence>
<accession>A0A3E1YHF5</accession>
<keyword evidence="2" id="KW-1185">Reference proteome</keyword>
<dbReference type="Proteomes" id="UP000260644">
    <property type="component" value="Unassembled WGS sequence"/>
</dbReference>
<evidence type="ECO:0000313" key="1">
    <source>
        <dbReference type="EMBL" id="RFS26875.1"/>
    </source>
</evidence>